<dbReference type="EMBL" id="CP036289">
    <property type="protein sequence ID" value="QDU74946.1"/>
    <property type="molecule type" value="Genomic_DNA"/>
</dbReference>
<feature type="domain" description="DAC" evidence="6">
    <location>
        <begin position="167"/>
        <end position="325"/>
    </location>
</feature>
<dbReference type="PANTHER" id="PTHR34185">
    <property type="entry name" value="DIADENYLATE CYCLASE"/>
    <property type="match status" value="1"/>
</dbReference>
<name>A0A518C6U5_9BACT</name>
<dbReference type="AlphaFoldDB" id="A0A518C6U5"/>
<dbReference type="GO" id="GO:0005524">
    <property type="term" value="F:ATP binding"/>
    <property type="evidence" value="ECO:0007669"/>
    <property type="project" value="UniProtKB-KW"/>
</dbReference>
<evidence type="ECO:0000256" key="4">
    <source>
        <dbReference type="ARBA" id="ARBA00022741"/>
    </source>
</evidence>
<evidence type="ECO:0000256" key="2">
    <source>
        <dbReference type="ARBA" id="ARBA00022679"/>
    </source>
</evidence>
<dbReference type="HAMAP" id="MF_00840">
    <property type="entry name" value="DacZ"/>
    <property type="match status" value="1"/>
</dbReference>
<dbReference type="InterPro" id="IPR003390">
    <property type="entry name" value="DNA_integrity_scan_DisA_N"/>
</dbReference>
<organism evidence="7 8">
    <name type="scientific">Bremerella volcania</name>
    <dbReference type="NCBI Taxonomy" id="2527984"/>
    <lineage>
        <taxon>Bacteria</taxon>
        <taxon>Pseudomonadati</taxon>
        <taxon>Planctomycetota</taxon>
        <taxon>Planctomycetia</taxon>
        <taxon>Pirellulales</taxon>
        <taxon>Pirellulaceae</taxon>
        <taxon>Bremerella</taxon>
    </lineage>
</organism>
<evidence type="ECO:0000256" key="5">
    <source>
        <dbReference type="ARBA" id="ARBA00022840"/>
    </source>
</evidence>
<keyword evidence="2 7" id="KW-0808">Transferase</keyword>
<dbReference type="InterPro" id="IPR050338">
    <property type="entry name" value="DisA"/>
</dbReference>
<keyword evidence="4" id="KW-0547">Nucleotide-binding</keyword>
<dbReference type="InterPro" id="IPR036888">
    <property type="entry name" value="DNA_integrity_DisA_N_sf"/>
</dbReference>
<dbReference type="EC" id="2.7.7.85" evidence="7"/>
<dbReference type="Gene3D" id="3.40.1700.10">
    <property type="entry name" value="DNA integrity scanning protein, DisA, N-terminal domain"/>
    <property type="match status" value="1"/>
</dbReference>
<dbReference type="SUPFAM" id="SSF143597">
    <property type="entry name" value="YojJ-like"/>
    <property type="match status" value="1"/>
</dbReference>
<keyword evidence="3 7" id="KW-0548">Nucleotidyltransferase</keyword>
<dbReference type="PIRSF" id="PIRSF019073">
    <property type="entry name" value="UCP019073"/>
    <property type="match status" value="1"/>
</dbReference>
<evidence type="ECO:0000313" key="8">
    <source>
        <dbReference type="Proteomes" id="UP000318626"/>
    </source>
</evidence>
<gene>
    <name evidence="7" type="primary">disA</name>
    <name evidence="7" type="ORF">Pan97_19660</name>
</gene>
<comment type="catalytic activity">
    <reaction evidence="1">
        <text>2 ATP = 3',3'-c-di-AMP + 2 diphosphate</text>
        <dbReference type="Rhea" id="RHEA:35655"/>
        <dbReference type="ChEBI" id="CHEBI:30616"/>
        <dbReference type="ChEBI" id="CHEBI:33019"/>
        <dbReference type="ChEBI" id="CHEBI:71500"/>
        <dbReference type="EC" id="2.7.7.85"/>
    </reaction>
</comment>
<dbReference type="GO" id="GO:0106408">
    <property type="term" value="F:diadenylate cyclase activity"/>
    <property type="evidence" value="ECO:0007669"/>
    <property type="project" value="UniProtKB-EC"/>
</dbReference>
<dbReference type="Pfam" id="PF21755">
    <property type="entry name" value="DacZ_P"/>
    <property type="match status" value="1"/>
</dbReference>
<evidence type="ECO:0000313" key="7">
    <source>
        <dbReference type="EMBL" id="QDU74946.1"/>
    </source>
</evidence>
<evidence type="ECO:0000256" key="1">
    <source>
        <dbReference type="ARBA" id="ARBA00000877"/>
    </source>
</evidence>
<sequence>MRGQRLSVEEICPTIVGTCALIAGFTSGNETPPRMKYQKLSSQFTEFLKLAIRMLEIAEADAVLIFVDGQPEWDKLKAVADDHKVIVAADREEFLEGIDETDLHGVVVELEESPILEKLMHALVEAVANDQLSTGAKVVALYSGFDEERIDTISFIRLDERLGRLTSRDLRKLETSVPLETLKIVVDLAVEIGREGREGKPVGTCFVVGDHRKVLANSAPSGFDPAKGYAKKERNIADRSVRENLKELAQLDGAFVIAADGTVEAACRMLDVTSANVTLSKGLGARHWAAAAISKKTKGISIAVSESNGTVRLFQDGEVVLRIEPSRRAMKWKDLDFDNIQSAND</sequence>
<dbReference type="Pfam" id="PF02457">
    <property type="entry name" value="DAC"/>
    <property type="match status" value="1"/>
</dbReference>
<dbReference type="InterPro" id="IPR014499">
    <property type="entry name" value="DAC_DacZ"/>
</dbReference>
<dbReference type="PANTHER" id="PTHR34185:SF1">
    <property type="entry name" value="DIADENYLATE CYCLASE"/>
    <property type="match status" value="1"/>
</dbReference>
<dbReference type="InterPro" id="IPR048544">
    <property type="entry name" value="DacZ_P"/>
</dbReference>
<dbReference type="GO" id="GO:0004016">
    <property type="term" value="F:adenylate cyclase activity"/>
    <property type="evidence" value="ECO:0007669"/>
    <property type="project" value="TreeGrafter"/>
</dbReference>
<evidence type="ECO:0000259" key="6">
    <source>
        <dbReference type="PROSITE" id="PS51794"/>
    </source>
</evidence>
<protein>
    <submittedName>
        <fullName evidence="7">DNA integrity scanning protein DisA</fullName>
        <ecNumber evidence="7">2.7.7.85</ecNumber>
    </submittedName>
</protein>
<dbReference type="KEGG" id="bvo:Pan97_19660"/>
<keyword evidence="8" id="KW-1185">Reference proteome</keyword>
<keyword evidence="5" id="KW-0067">ATP-binding</keyword>
<accession>A0A518C6U5</accession>
<dbReference type="Proteomes" id="UP000318626">
    <property type="component" value="Chromosome"/>
</dbReference>
<evidence type="ECO:0000256" key="3">
    <source>
        <dbReference type="ARBA" id="ARBA00022695"/>
    </source>
</evidence>
<reference evidence="8" key="1">
    <citation type="submission" date="2019-02" db="EMBL/GenBank/DDBJ databases">
        <title>Deep-cultivation of Planctomycetes and their phenomic and genomic characterization uncovers novel biology.</title>
        <authorList>
            <person name="Wiegand S."/>
            <person name="Jogler M."/>
            <person name="Boedeker C."/>
            <person name="Pinto D."/>
            <person name="Vollmers J."/>
            <person name="Rivas-Marin E."/>
            <person name="Kohn T."/>
            <person name="Peeters S.H."/>
            <person name="Heuer A."/>
            <person name="Rast P."/>
            <person name="Oberbeckmann S."/>
            <person name="Bunk B."/>
            <person name="Jeske O."/>
            <person name="Meyerdierks A."/>
            <person name="Storesund J.E."/>
            <person name="Kallscheuer N."/>
            <person name="Luecker S."/>
            <person name="Lage O.M."/>
            <person name="Pohl T."/>
            <person name="Merkel B.J."/>
            <person name="Hornburger P."/>
            <person name="Mueller R.-W."/>
            <person name="Bruemmer F."/>
            <person name="Labrenz M."/>
            <person name="Spormann A.M."/>
            <person name="Op den Camp H."/>
            <person name="Overmann J."/>
            <person name="Amann R."/>
            <person name="Jetten M.S.M."/>
            <person name="Mascher T."/>
            <person name="Medema M.H."/>
            <person name="Devos D.P."/>
            <person name="Kaster A.-K."/>
            <person name="Ovreas L."/>
            <person name="Rohde M."/>
            <person name="Galperin M.Y."/>
            <person name="Jogler C."/>
        </authorList>
    </citation>
    <scope>NUCLEOTIDE SEQUENCE [LARGE SCALE GENOMIC DNA]</scope>
    <source>
        <strain evidence="8">Pan97</strain>
    </source>
</reference>
<proteinExistence type="inferred from homology"/>
<dbReference type="PROSITE" id="PS51794">
    <property type="entry name" value="DAC"/>
    <property type="match status" value="1"/>
</dbReference>